<evidence type="ECO:0000313" key="2">
    <source>
        <dbReference type="Proteomes" id="UP000198654"/>
    </source>
</evidence>
<accession>A0A1G9MW64</accession>
<dbReference type="AlphaFoldDB" id="A0A1G9MW64"/>
<sequence length="76" mass="8477">MTKQPELSLRKLIRRAGGTNRVARELGVSSGAVSQWIAAGCLPLTEVQEKTHYAKRLLEMSGAEAEEWDVRLIGRR</sequence>
<reference evidence="1 2" key="1">
    <citation type="submission" date="2016-10" db="EMBL/GenBank/DDBJ databases">
        <authorList>
            <person name="de Groot N.N."/>
        </authorList>
    </citation>
    <scope>NUCLEOTIDE SEQUENCE [LARGE SCALE GENOMIC DNA]</scope>
    <source>
        <strain evidence="1 2">DSM 14789</strain>
    </source>
</reference>
<dbReference type="GO" id="GO:0003677">
    <property type="term" value="F:DNA binding"/>
    <property type="evidence" value="ECO:0007669"/>
    <property type="project" value="InterPro"/>
</dbReference>
<dbReference type="STRING" id="119000.SAMN05661010_02545"/>
<evidence type="ECO:0008006" key="3">
    <source>
        <dbReference type="Google" id="ProtNLM"/>
    </source>
</evidence>
<proteinExistence type="predicted"/>
<dbReference type="EMBL" id="FNGI01000007">
    <property type="protein sequence ID" value="SDL78468.1"/>
    <property type="molecule type" value="Genomic_DNA"/>
</dbReference>
<protein>
    <recommendedName>
        <fullName evidence="3">Antitoxin of toxin-antitoxin system, YdaS/YdaT</fullName>
    </recommendedName>
</protein>
<dbReference type="SUPFAM" id="SSF47413">
    <property type="entry name" value="lambda repressor-like DNA-binding domains"/>
    <property type="match status" value="1"/>
</dbReference>
<dbReference type="Gene3D" id="1.10.260.40">
    <property type="entry name" value="lambda repressor-like DNA-binding domains"/>
    <property type="match status" value="1"/>
</dbReference>
<gene>
    <name evidence="1" type="ORF">SAMN05661010_02545</name>
</gene>
<evidence type="ECO:0000313" key="1">
    <source>
        <dbReference type="EMBL" id="SDL78468.1"/>
    </source>
</evidence>
<keyword evidence="2" id="KW-1185">Reference proteome</keyword>
<dbReference type="Proteomes" id="UP000198654">
    <property type="component" value="Unassembled WGS sequence"/>
</dbReference>
<name>A0A1G9MW64_9GAMM</name>
<organism evidence="1 2">
    <name type="scientific">Modicisalibacter muralis</name>
    <dbReference type="NCBI Taxonomy" id="119000"/>
    <lineage>
        <taxon>Bacteria</taxon>
        <taxon>Pseudomonadati</taxon>
        <taxon>Pseudomonadota</taxon>
        <taxon>Gammaproteobacteria</taxon>
        <taxon>Oceanospirillales</taxon>
        <taxon>Halomonadaceae</taxon>
        <taxon>Modicisalibacter</taxon>
    </lineage>
</organism>
<dbReference type="InterPro" id="IPR010982">
    <property type="entry name" value="Lambda_DNA-bd_dom_sf"/>
</dbReference>